<proteinExistence type="predicted"/>
<comment type="caution">
    <text evidence="1">The sequence shown here is derived from an EMBL/GenBank/DDBJ whole genome shotgun (WGS) entry which is preliminary data.</text>
</comment>
<keyword evidence="2" id="KW-1185">Reference proteome</keyword>
<dbReference type="AlphaFoldDB" id="A0AAQ1HMM9"/>
<name>A0AAQ1HMM9_9PSED</name>
<dbReference type="EMBL" id="FOLS01000011">
    <property type="protein sequence ID" value="SFC84719.1"/>
    <property type="molecule type" value="Genomic_DNA"/>
</dbReference>
<sequence length="202" mass="22798">MDYFETKATLRFTYTDSYGNVSGRIVDVELVEDGMITGKCRMKNARRTFRIDRITNCWDDSTNRHVPDVLQHLRDAYAKSTAPVLDKLYAEHLDELKVLLYVGKADGQLRAPELRVITAACKVITKDTRLTDEDTRELLESIPVPTLQGFKVAVGKIAKENDSAAIRRITIATRTIVDTQQNISPGEQEALNYIAKRLQPKG</sequence>
<organism evidence="1 2">
    <name type="scientific">Pseudomonas citronellolis</name>
    <dbReference type="NCBI Taxonomy" id="53408"/>
    <lineage>
        <taxon>Bacteria</taxon>
        <taxon>Pseudomonadati</taxon>
        <taxon>Pseudomonadota</taxon>
        <taxon>Gammaproteobacteria</taxon>
        <taxon>Pseudomonadales</taxon>
        <taxon>Pseudomonadaceae</taxon>
        <taxon>Pseudomonas</taxon>
    </lineage>
</organism>
<reference evidence="1 2" key="1">
    <citation type="submission" date="2016-10" db="EMBL/GenBank/DDBJ databases">
        <authorList>
            <person name="Varghese N."/>
            <person name="Submissions S."/>
        </authorList>
    </citation>
    <scope>NUCLEOTIDE SEQUENCE [LARGE SCALE GENOMIC DNA]</scope>
    <source>
        <strain evidence="1 2">LMG 18378</strain>
    </source>
</reference>
<gene>
    <name evidence="1" type="ORF">SAMN05216577_111106</name>
</gene>
<evidence type="ECO:0000313" key="2">
    <source>
        <dbReference type="Proteomes" id="UP000183385"/>
    </source>
</evidence>
<accession>A0AAQ1HMM9</accession>
<evidence type="ECO:0000313" key="1">
    <source>
        <dbReference type="EMBL" id="SFC84719.1"/>
    </source>
</evidence>
<dbReference type="RefSeq" id="WP_074980443.1">
    <property type="nucleotide sequence ID" value="NZ_FOLS01000011.1"/>
</dbReference>
<dbReference type="Proteomes" id="UP000183385">
    <property type="component" value="Unassembled WGS sequence"/>
</dbReference>
<protein>
    <submittedName>
        <fullName evidence="1">Uncharacterized protein</fullName>
    </submittedName>
</protein>